<dbReference type="OrthoDB" id="10661676at2759"/>
<gene>
    <name evidence="1" type="ORF">D8674_036768</name>
</gene>
<name>A0A5N5EU98_9ROSA</name>
<comment type="caution">
    <text evidence="1">The sequence shown here is derived from an EMBL/GenBank/DDBJ whole genome shotgun (WGS) entry which is preliminary data.</text>
</comment>
<keyword evidence="2" id="KW-1185">Reference proteome</keyword>
<accession>A0A5N5EU98</accession>
<dbReference type="AlphaFoldDB" id="A0A5N5EU98"/>
<reference evidence="1 2" key="1">
    <citation type="submission" date="2019-09" db="EMBL/GenBank/DDBJ databases">
        <authorList>
            <person name="Ou C."/>
        </authorList>
    </citation>
    <scope>NUCLEOTIDE SEQUENCE [LARGE SCALE GENOMIC DNA]</scope>
    <source>
        <strain evidence="1">S2</strain>
        <tissue evidence="1">Leaf</tissue>
    </source>
</reference>
<dbReference type="Proteomes" id="UP000327157">
    <property type="component" value="Unassembled WGS sequence"/>
</dbReference>
<dbReference type="EMBL" id="SMOL01000782">
    <property type="protein sequence ID" value="KAB2594588.1"/>
    <property type="molecule type" value="Genomic_DNA"/>
</dbReference>
<proteinExistence type="predicted"/>
<organism evidence="1 2">
    <name type="scientific">Pyrus ussuriensis x Pyrus communis</name>
    <dbReference type="NCBI Taxonomy" id="2448454"/>
    <lineage>
        <taxon>Eukaryota</taxon>
        <taxon>Viridiplantae</taxon>
        <taxon>Streptophyta</taxon>
        <taxon>Embryophyta</taxon>
        <taxon>Tracheophyta</taxon>
        <taxon>Spermatophyta</taxon>
        <taxon>Magnoliopsida</taxon>
        <taxon>eudicotyledons</taxon>
        <taxon>Gunneridae</taxon>
        <taxon>Pentapetalae</taxon>
        <taxon>rosids</taxon>
        <taxon>fabids</taxon>
        <taxon>Rosales</taxon>
        <taxon>Rosaceae</taxon>
        <taxon>Amygdaloideae</taxon>
        <taxon>Maleae</taxon>
        <taxon>Pyrus</taxon>
    </lineage>
</organism>
<sequence>MYIRVPFYNSVKCGTFYIIPLPNIEAVQMYQEVLDASKEKPSTPSQSNKHKKMPVVSPNICIFEVLLEFQQLSQTVNSPSQMSSVQQAEALKQSCRHWLEGGFDGNFQLDLINLMATFN</sequence>
<reference evidence="1 2" key="2">
    <citation type="submission" date="2019-11" db="EMBL/GenBank/DDBJ databases">
        <title>A de novo genome assembly of a pear dwarfing rootstock.</title>
        <authorList>
            <person name="Wang F."/>
            <person name="Wang J."/>
            <person name="Li S."/>
            <person name="Zhang Y."/>
            <person name="Fang M."/>
            <person name="Ma L."/>
            <person name="Zhao Y."/>
            <person name="Jiang S."/>
        </authorList>
    </citation>
    <scope>NUCLEOTIDE SEQUENCE [LARGE SCALE GENOMIC DNA]</scope>
    <source>
        <strain evidence="1">S2</strain>
        <tissue evidence="1">Leaf</tissue>
    </source>
</reference>
<protein>
    <submittedName>
        <fullName evidence="1">Uncharacterized protein</fullName>
    </submittedName>
</protein>
<evidence type="ECO:0000313" key="2">
    <source>
        <dbReference type="Proteomes" id="UP000327157"/>
    </source>
</evidence>
<evidence type="ECO:0000313" key="1">
    <source>
        <dbReference type="EMBL" id="KAB2594588.1"/>
    </source>
</evidence>